<comment type="similarity">
    <text evidence="4">Belongs to the glycosyl hydrolase 5 (cellulase A) family.</text>
</comment>
<dbReference type="RefSeq" id="WP_205116286.1">
    <property type="nucleotide sequence ID" value="NZ_JAFBCM010000001.1"/>
</dbReference>
<dbReference type="InterPro" id="IPR001547">
    <property type="entry name" value="Glyco_hydro_5"/>
</dbReference>
<dbReference type="SUPFAM" id="SSF51445">
    <property type="entry name" value="(Trans)glycosidases"/>
    <property type="match status" value="1"/>
</dbReference>
<gene>
    <name evidence="6" type="ORF">ACFOUW_38625</name>
</gene>
<dbReference type="Gene3D" id="3.20.20.80">
    <property type="entry name" value="Glycosidases"/>
    <property type="match status" value="1"/>
</dbReference>
<comment type="caution">
    <text evidence="6">The sequence shown here is derived from an EMBL/GenBank/DDBJ whole genome shotgun (WGS) entry which is preliminary data.</text>
</comment>
<dbReference type="EMBL" id="JBHRZH010000061">
    <property type="protein sequence ID" value="MFC3766796.1"/>
    <property type="molecule type" value="Genomic_DNA"/>
</dbReference>
<dbReference type="PANTHER" id="PTHR31297">
    <property type="entry name" value="GLUCAN ENDO-1,6-BETA-GLUCOSIDASE B"/>
    <property type="match status" value="1"/>
</dbReference>
<keyword evidence="7" id="KW-1185">Reference proteome</keyword>
<dbReference type="InterPro" id="IPR050386">
    <property type="entry name" value="Glycosyl_hydrolase_5"/>
</dbReference>
<proteinExistence type="inferred from homology"/>
<keyword evidence="3 4" id="KW-0326">Glycosidase</keyword>
<protein>
    <submittedName>
        <fullName evidence="6">Glycoside hydrolase family 5 protein</fullName>
        <ecNumber evidence="6">3.2.1.-</ecNumber>
    </submittedName>
</protein>
<dbReference type="PANTHER" id="PTHR31297:SF17">
    <property type="entry name" value="ENDOGLUCANASE"/>
    <property type="match status" value="1"/>
</dbReference>
<sequence>MRDLSAWRGINFGGALDGGRDWILDHHLDVVVEAGFNLVRLPVRWSPRRPEFARVDEVVRGALSRGLDVVVTVHHYDELSADVALHRADFLALWGSLAEHFAPFSPKLHLALLNEPHEPMTSSQWNELLAEALAVVRSSNPDRLVLVGPMLWNTFEALPTLSVPDDENVAVTVHYYSPFQFTHQGAPWLPAELVTPARSWGSEDDYATVRADFARAASWGRPLFLGEFGVLNTVDLPTRARWLTHVRSLAEEYGMGWASWDFGTDFGAYDLTADRWRPELLTALLPQ</sequence>
<evidence type="ECO:0000256" key="1">
    <source>
        <dbReference type="ARBA" id="ARBA00022729"/>
    </source>
</evidence>
<evidence type="ECO:0000313" key="7">
    <source>
        <dbReference type="Proteomes" id="UP001595699"/>
    </source>
</evidence>
<evidence type="ECO:0000259" key="5">
    <source>
        <dbReference type="Pfam" id="PF00150"/>
    </source>
</evidence>
<evidence type="ECO:0000256" key="2">
    <source>
        <dbReference type="ARBA" id="ARBA00022801"/>
    </source>
</evidence>
<keyword evidence="1" id="KW-0732">Signal</keyword>
<evidence type="ECO:0000256" key="4">
    <source>
        <dbReference type="RuleBase" id="RU361153"/>
    </source>
</evidence>
<accession>A0ABV7YN49</accession>
<name>A0ABV7YN49_9ACTN</name>
<reference evidence="7" key="1">
    <citation type="journal article" date="2019" name="Int. J. Syst. Evol. Microbiol.">
        <title>The Global Catalogue of Microorganisms (GCM) 10K type strain sequencing project: providing services to taxonomists for standard genome sequencing and annotation.</title>
        <authorList>
            <consortium name="The Broad Institute Genomics Platform"/>
            <consortium name="The Broad Institute Genome Sequencing Center for Infectious Disease"/>
            <person name="Wu L."/>
            <person name="Ma J."/>
        </authorList>
    </citation>
    <scope>NUCLEOTIDE SEQUENCE [LARGE SCALE GENOMIC DNA]</scope>
    <source>
        <strain evidence="7">CGMCC 4.7241</strain>
    </source>
</reference>
<feature type="domain" description="Glycoside hydrolase family 5" evidence="5">
    <location>
        <begin position="26"/>
        <end position="263"/>
    </location>
</feature>
<evidence type="ECO:0000313" key="6">
    <source>
        <dbReference type="EMBL" id="MFC3766796.1"/>
    </source>
</evidence>
<dbReference type="Proteomes" id="UP001595699">
    <property type="component" value="Unassembled WGS sequence"/>
</dbReference>
<dbReference type="EC" id="3.2.1.-" evidence="6"/>
<dbReference type="Pfam" id="PF00150">
    <property type="entry name" value="Cellulase"/>
    <property type="match status" value="1"/>
</dbReference>
<keyword evidence="2 4" id="KW-0378">Hydrolase</keyword>
<evidence type="ECO:0000256" key="3">
    <source>
        <dbReference type="ARBA" id="ARBA00023295"/>
    </source>
</evidence>
<dbReference type="InterPro" id="IPR017853">
    <property type="entry name" value="GH"/>
</dbReference>
<dbReference type="GO" id="GO:0016798">
    <property type="term" value="F:hydrolase activity, acting on glycosyl bonds"/>
    <property type="evidence" value="ECO:0007669"/>
    <property type="project" value="UniProtKB-KW"/>
</dbReference>
<organism evidence="6 7">
    <name type="scientific">Tenggerimyces flavus</name>
    <dbReference type="NCBI Taxonomy" id="1708749"/>
    <lineage>
        <taxon>Bacteria</taxon>
        <taxon>Bacillati</taxon>
        <taxon>Actinomycetota</taxon>
        <taxon>Actinomycetes</taxon>
        <taxon>Propionibacteriales</taxon>
        <taxon>Nocardioidaceae</taxon>
        <taxon>Tenggerimyces</taxon>
    </lineage>
</organism>